<dbReference type="EMBL" id="JAVDTI010000011">
    <property type="protein sequence ID" value="MDR6809618.1"/>
    <property type="molecule type" value="Genomic_DNA"/>
</dbReference>
<protein>
    <submittedName>
        <fullName evidence="1">Uncharacterized protein</fullName>
    </submittedName>
</protein>
<name>A0ABU1R876_9BACT</name>
<evidence type="ECO:0000313" key="1">
    <source>
        <dbReference type="EMBL" id="MDR6809618.1"/>
    </source>
</evidence>
<reference evidence="1 2" key="1">
    <citation type="submission" date="2023-07" db="EMBL/GenBank/DDBJ databases">
        <title>Sorghum-associated microbial communities from plants grown in Nebraska, USA.</title>
        <authorList>
            <person name="Schachtman D."/>
        </authorList>
    </citation>
    <scope>NUCLEOTIDE SEQUENCE [LARGE SCALE GENOMIC DNA]</scope>
    <source>
        <strain evidence="1 2">BE57</strain>
    </source>
</reference>
<dbReference type="Proteomes" id="UP001264980">
    <property type="component" value="Unassembled WGS sequence"/>
</dbReference>
<evidence type="ECO:0000313" key="2">
    <source>
        <dbReference type="Proteomes" id="UP001264980"/>
    </source>
</evidence>
<comment type="caution">
    <text evidence="1">The sequence shown here is derived from an EMBL/GenBank/DDBJ whole genome shotgun (WGS) entry which is preliminary data.</text>
</comment>
<organism evidence="1 2">
    <name type="scientific">Dyadobacter fermentans</name>
    <dbReference type="NCBI Taxonomy" id="94254"/>
    <lineage>
        <taxon>Bacteria</taxon>
        <taxon>Pseudomonadati</taxon>
        <taxon>Bacteroidota</taxon>
        <taxon>Cytophagia</taxon>
        <taxon>Cytophagales</taxon>
        <taxon>Spirosomataceae</taxon>
        <taxon>Dyadobacter</taxon>
    </lineage>
</organism>
<accession>A0ABU1R876</accession>
<keyword evidence="2" id="KW-1185">Reference proteome</keyword>
<sequence>MDDTLRHLQKMIPSSTLVVGKDFEFKKTNAVIDEQLHI</sequence>
<gene>
    <name evidence="1" type="ORF">J2W84_006694</name>
</gene>
<proteinExistence type="predicted"/>